<dbReference type="Pfam" id="PF13883">
    <property type="entry name" value="CREG_beta-barrel"/>
    <property type="match status" value="1"/>
</dbReference>
<reference evidence="3 4" key="1">
    <citation type="submission" date="2024-06" db="EMBL/GenBank/DDBJ databases">
        <authorList>
            <person name="Kraege A."/>
            <person name="Thomma B."/>
        </authorList>
    </citation>
    <scope>NUCLEOTIDE SEQUENCE [LARGE SCALE GENOMIC DNA]</scope>
</reference>
<dbReference type="EMBL" id="CAXHTA020000002">
    <property type="protein sequence ID" value="CAL5219598.1"/>
    <property type="molecule type" value="Genomic_DNA"/>
</dbReference>
<evidence type="ECO:0000313" key="3">
    <source>
        <dbReference type="EMBL" id="CAL5219598.1"/>
    </source>
</evidence>
<evidence type="ECO:0000313" key="4">
    <source>
        <dbReference type="Proteomes" id="UP001497392"/>
    </source>
</evidence>
<dbReference type="InterPro" id="IPR055343">
    <property type="entry name" value="CREG_beta-barrel"/>
</dbReference>
<feature type="signal peptide" evidence="1">
    <location>
        <begin position="1"/>
        <end position="25"/>
    </location>
</feature>
<dbReference type="SUPFAM" id="SSF50475">
    <property type="entry name" value="FMN-binding split barrel"/>
    <property type="match status" value="1"/>
</dbReference>
<evidence type="ECO:0000256" key="1">
    <source>
        <dbReference type="SAM" id="SignalP"/>
    </source>
</evidence>
<sequence>MFSVLRYPLILLCAFAALACEPVAGRPSDESSYIRPDYKDHAKMARWLIAENDWGVVSTTSQHLSGTAFGNLVSYSDGPRGNSTGRLLFYLTRLDATARDVEESAGATLTVGEIQLEGSCEVVDPEDPTCAKVSISGTMVEVPEDEVNEAGELLFSRHPQMRGWPKGHNFRIYELQTRAIRLLAFYGGAADVSSKEYLAAQLKLETPKHSLQ</sequence>
<keyword evidence="4" id="KW-1185">Reference proteome</keyword>
<accession>A0ABP1FNC5</accession>
<dbReference type="Gene3D" id="2.30.110.10">
    <property type="entry name" value="Electron Transport, Fmn-binding Protein, Chain A"/>
    <property type="match status" value="1"/>
</dbReference>
<feature type="chain" id="PRO_5045556749" evidence="1">
    <location>
        <begin position="26"/>
        <end position="212"/>
    </location>
</feature>
<dbReference type="PROSITE" id="PS51257">
    <property type="entry name" value="PROKAR_LIPOPROTEIN"/>
    <property type="match status" value="1"/>
</dbReference>
<dbReference type="Proteomes" id="UP001497392">
    <property type="component" value="Unassembled WGS sequence"/>
</dbReference>
<gene>
    <name evidence="3" type="primary">g1462</name>
    <name evidence="3" type="ORF">VP750_LOCUS1257</name>
</gene>
<protein>
    <submittedName>
        <fullName evidence="3">G1462 protein</fullName>
    </submittedName>
</protein>
<dbReference type="InterPro" id="IPR012349">
    <property type="entry name" value="Split_barrel_FMN-bd"/>
</dbReference>
<name>A0ABP1FNC5_9CHLO</name>
<comment type="caution">
    <text evidence="3">The sequence shown here is derived from an EMBL/GenBank/DDBJ whole genome shotgun (WGS) entry which is preliminary data.</text>
</comment>
<dbReference type="PANTHER" id="PTHR13343">
    <property type="entry name" value="CREG1 PROTEIN"/>
    <property type="match status" value="1"/>
</dbReference>
<proteinExistence type="predicted"/>
<evidence type="ECO:0000259" key="2">
    <source>
        <dbReference type="Pfam" id="PF13883"/>
    </source>
</evidence>
<keyword evidence="1" id="KW-0732">Signal</keyword>
<organism evidence="3 4">
    <name type="scientific">Coccomyxa viridis</name>
    <dbReference type="NCBI Taxonomy" id="1274662"/>
    <lineage>
        <taxon>Eukaryota</taxon>
        <taxon>Viridiplantae</taxon>
        <taxon>Chlorophyta</taxon>
        <taxon>core chlorophytes</taxon>
        <taxon>Trebouxiophyceae</taxon>
        <taxon>Trebouxiophyceae incertae sedis</taxon>
        <taxon>Coccomyxaceae</taxon>
        <taxon>Coccomyxa</taxon>
    </lineage>
</organism>
<dbReference type="PANTHER" id="PTHR13343:SF17">
    <property type="entry name" value="CELLULAR REPRESSOR OF E1A-STIMULATED GENES, ISOFORM A"/>
    <property type="match status" value="1"/>
</dbReference>
<feature type="domain" description="CREG-like beta-barrel" evidence="2">
    <location>
        <begin position="36"/>
        <end position="198"/>
    </location>
</feature>